<dbReference type="EMBL" id="WUBL01000065">
    <property type="protein sequence ID" value="KAF2967598.1"/>
    <property type="molecule type" value="Genomic_DNA"/>
</dbReference>
<sequence length="281" mass="30069">MSSTSTAHRLSPNRLLAFGISILSLAPRTNAWLLEFWGGQADCNYKIADNGVKIGADTSRGGEDHASNNCMSLSYDPDTYGLVAMRVSGWTGDCAIALWSDTAGSVPCQGGVPVPISDYQWQRPDWVFTTKSREVIMAEDEDGSPYACIGPLYDFIKSGSGFLGYVAYSCGDNGTILVDEFEKHYDTDQIESLIDSLTDTATSTADATSTHKTSGPTTHPPHSYSSSAAAMHSSGPAMYSSGPAMYSSASGAYSPSAFPNWDHVKLGLPPRPTELIGRRLH</sequence>
<comment type="caution">
    <text evidence="3">The sequence shown here is derived from an EMBL/GenBank/DDBJ whole genome shotgun (WGS) entry which is preliminary data.</text>
</comment>
<organism evidence="3 4">
    <name type="scientific">Xylaria multiplex</name>
    <dbReference type="NCBI Taxonomy" id="323545"/>
    <lineage>
        <taxon>Eukaryota</taxon>
        <taxon>Fungi</taxon>
        <taxon>Dikarya</taxon>
        <taxon>Ascomycota</taxon>
        <taxon>Pezizomycotina</taxon>
        <taxon>Sordariomycetes</taxon>
        <taxon>Xylariomycetidae</taxon>
        <taxon>Xylariales</taxon>
        <taxon>Xylariaceae</taxon>
        <taxon>Xylaria</taxon>
    </lineage>
</organism>
<reference evidence="3 4" key="1">
    <citation type="submission" date="2019-12" db="EMBL/GenBank/DDBJ databases">
        <title>Draft genome sequence of the ascomycete Xylaria multiplex DSM 110363.</title>
        <authorList>
            <person name="Buettner E."/>
            <person name="Kellner H."/>
        </authorList>
    </citation>
    <scope>NUCLEOTIDE SEQUENCE [LARGE SCALE GENOMIC DNA]</scope>
    <source>
        <strain evidence="3 4">DSM 110363</strain>
    </source>
</reference>
<keyword evidence="4" id="KW-1185">Reference proteome</keyword>
<evidence type="ECO:0000313" key="3">
    <source>
        <dbReference type="EMBL" id="KAF2967598.1"/>
    </source>
</evidence>
<feature type="signal peptide" evidence="2">
    <location>
        <begin position="1"/>
        <end position="31"/>
    </location>
</feature>
<gene>
    <name evidence="3" type="ORF">GQX73_g5987</name>
</gene>
<feature type="region of interest" description="Disordered" evidence="1">
    <location>
        <begin position="204"/>
        <end position="229"/>
    </location>
</feature>
<dbReference type="OrthoDB" id="4733530at2759"/>
<dbReference type="InParanoid" id="A0A7C8IQD5"/>
<accession>A0A7C8IQD5</accession>
<protein>
    <submittedName>
        <fullName evidence="3">Uncharacterized protein</fullName>
    </submittedName>
</protein>
<feature type="chain" id="PRO_5028890339" evidence="2">
    <location>
        <begin position="32"/>
        <end position="281"/>
    </location>
</feature>
<dbReference type="Proteomes" id="UP000481858">
    <property type="component" value="Unassembled WGS sequence"/>
</dbReference>
<evidence type="ECO:0000256" key="1">
    <source>
        <dbReference type="SAM" id="MobiDB-lite"/>
    </source>
</evidence>
<name>A0A7C8IQD5_9PEZI</name>
<evidence type="ECO:0000256" key="2">
    <source>
        <dbReference type="SAM" id="SignalP"/>
    </source>
</evidence>
<evidence type="ECO:0000313" key="4">
    <source>
        <dbReference type="Proteomes" id="UP000481858"/>
    </source>
</evidence>
<proteinExistence type="predicted"/>
<keyword evidence="2" id="KW-0732">Signal</keyword>
<dbReference type="AlphaFoldDB" id="A0A7C8IQD5"/>